<name>A0A4S4LJQ3_9AGAM</name>
<protein>
    <recommendedName>
        <fullName evidence="2">DUF6534 domain-containing protein</fullName>
    </recommendedName>
</protein>
<dbReference type="CDD" id="cd00657">
    <property type="entry name" value="Ferritin_like"/>
    <property type="match status" value="1"/>
</dbReference>
<organism evidence="3 4">
    <name type="scientific">Phellinidium pouzarii</name>
    <dbReference type="NCBI Taxonomy" id="167371"/>
    <lineage>
        <taxon>Eukaryota</taxon>
        <taxon>Fungi</taxon>
        <taxon>Dikarya</taxon>
        <taxon>Basidiomycota</taxon>
        <taxon>Agaricomycotina</taxon>
        <taxon>Agaricomycetes</taxon>
        <taxon>Hymenochaetales</taxon>
        <taxon>Hymenochaetaceae</taxon>
        <taxon>Phellinidium</taxon>
    </lineage>
</organism>
<feature type="transmembrane region" description="Helical" evidence="1">
    <location>
        <begin position="232"/>
        <end position="253"/>
    </location>
</feature>
<evidence type="ECO:0000313" key="3">
    <source>
        <dbReference type="EMBL" id="THH12067.1"/>
    </source>
</evidence>
<feature type="transmembrane region" description="Helical" evidence="1">
    <location>
        <begin position="166"/>
        <end position="187"/>
    </location>
</feature>
<keyword evidence="1" id="KW-0812">Transmembrane</keyword>
<keyword evidence="1" id="KW-1133">Transmembrane helix</keyword>
<reference evidence="3 4" key="1">
    <citation type="submission" date="2019-02" db="EMBL/GenBank/DDBJ databases">
        <title>Genome sequencing of the rare red list fungi Phellinidium pouzarii.</title>
        <authorList>
            <person name="Buettner E."/>
            <person name="Kellner H."/>
        </authorList>
    </citation>
    <scope>NUCLEOTIDE SEQUENCE [LARGE SCALE GENOMIC DNA]</scope>
    <source>
        <strain evidence="3 4">DSM 108285</strain>
    </source>
</reference>
<dbReference type="AlphaFoldDB" id="A0A4S4LJQ3"/>
<dbReference type="EMBL" id="SGPK01000004">
    <property type="protein sequence ID" value="THH12067.1"/>
    <property type="molecule type" value="Genomic_DNA"/>
</dbReference>
<accession>A0A4S4LJQ3</accession>
<feature type="transmembrane region" description="Helical" evidence="1">
    <location>
        <begin position="199"/>
        <end position="226"/>
    </location>
</feature>
<dbReference type="PANTHER" id="PTHR40465:SF1">
    <property type="entry name" value="DUF6534 DOMAIN-CONTAINING PROTEIN"/>
    <property type="match status" value="1"/>
</dbReference>
<proteinExistence type="predicted"/>
<feature type="transmembrane region" description="Helical" evidence="1">
    <location>
        <begin position="94"/>
        <end position="117"/>
    </location>
</feature>
<gene>
    <name evidence="3" type="ORF">EW145_g236</name>
</gene>
<dbReference type="Pfam" id="PF20152">
    <property type="entry name" value="DUF6534"/>
    <property type="match status" value="1"/>
</dbReference>
<evidence type="ECO:0000313" key="4">
    <source>
        <dbReference type="Proteomes" id="UP000308199"/>
    </source>
</evidence>
<feature type="transmembrane region" description="Helical" evidence="1">
    <location>
        <begin position="124"/>
        <end position="146"/>
    </location>
</feature>
<dbReference type="Proteomes" id="UP000308199">
    <property type="component" value="Unassembled WGS sequence"/>
</dbReference>
<sequence length="630" mass="68874">MSTAAVTIPALDNTYGCLFLGTTFTMALWGAGTLQLYVYYDRYWGSDMWWLKLFVFVVWVLDTVHQAFIIHCTYTDLVTNFADIESLEKLDTTIINIVILTALTSALVQTLFILRIWRLSKRNWILTGIISVLVAGGIVPSILYFAKARHLMFTVQLLSIIYLERAFTVVAAFTDVTITVVLVYFLQTSRTGFKKTNTLVSRLIVYTINTGLIPGLSSVTSMIFGFVLPDSYIYILFYFLISQLYMNSMLASLNSRQSPRMDDSRPGMSIALTETDFSTHLTQTSANLHSIPSDAHVVDIKVDTTVEHDRDKYRCSPRNTLPFISLLHPTMKSTALAVSFALLTASAVHGFPLVRSVKRDSSDPTTTQILQYALTLEHLENSFYSGALAKFDEAAFEMDGFESWVRGRVAQIGQHESEHVQFLTGALGADTVAACDYSFPYTDPKSFLALSQVLEGVGTSAYLGAAQFLPDPSVLTAAGSILSTEARHDAWISSAVNKAAPWSGSFDTPLDQNQVFTLASSFITACPAANPALPFTAFPALSVDPASPEPGSSVQLSYNDSSDARFLTLFSGLNTTFLPISNDKKVTLPGGLQGTVYAIVSSNDKNATDNSTIAGPIILNFPFSSSASNP</sequence>
<feature type="domain" description="DUF6534" evidence="2">
    <location>
        <begin position="171"/>
        <end position="258"/>
    </location>
</feature>
<dbReference type="Pfam" id="PF13668">
    <property type="entry name" value="Ferritin_2"/>
    <property type="match status" value="1"/>
</dbReference>
<dbReference type="SUPFAM" id="SSF47240">
    <property type="entry name" value="Ferritin-like"/>
    <property type="match status" value="1"/>
</dbReference>
<dbReference type="InterPro" id="IPR045339">
    <property type="entry name" value="DUF6534"/>
</dbReference>
<dbReference type="PANTHER" id="PTHR40465">
    <property type="entry name" value="CHROMOSOME 1, WHOLE GENOME SHOTGUN SEQUENCE"/>
    <property type="match status" value="1"/>
</dbReference>
<evidence type="ECO:0000256" key="1">
    <source>
        <dbReference type="SAM" id="Phobius"/>
    </source>
</evidence>
<dbReference type="InterPro" id="IPR009078">
    <property type="entry name" value="Ferritin-like_SF"/>
</dbReference>
<keyword evidence="4" id="KW-1185">Reference proteome</keyword>
<dbReference type="OrthoDB" id="1001765at2759"/>
<keyword evidence="1" id="KW-0472">Membrane</keyword>
<feature type="transmembrane region" description="Helical" evidence="1">
    <location>
        <begin position="50"/>
        <end position="74"/>
    </location>
</feature>
<feature type="transmembrane region" description="Helical" evidence="1">
    <location>
        <begin position="18"/>
        <end position="38"/>
    </location>
</feature>
<comment type="caution">
    <text evidence="3">The sequence shown here is derived from an EMBL/GenBank/DDBJ whole genome shotgun (WGS) entry which is preliminary data.</text>
</comment>
<evidence type="ECO:0000259" key="2">
    <source>
        <dbReference type="Pfam" id="PF20152"/>
    </source>
</evidence>